<dbReference type="InterPro" id="IPR004963">
    <property type="entry name" value="PAE/NOTUM"/>
</dbReference>
<evidence type="ECO:0000256" key="2">
    <source>
        <dbReference type="SAM" id="Phobius"/>
    </source>
</evidence>
<protein>
    <submittedName>
        <fullName evidence="4">Pectin acetylesterase</fullName>
    </submittedName>
</protein>
<dbReference type="SUPFAM" id="SSF53474">
    <property type="entry name" value="alpha/beta-Hydrolases"/>
    <property type="match status" value="1"/>
</dbReference>
<keyword evidence="2" id="KW-1133">Transmembrane helix</keyword>
<dbReference type="PANTHER" id="PTHR21562">
    <property type="entry name" value="NOTUM-RELATED"/>
    <property type="match status" value="1"/>
</dbReference>
<feature type="chain" id="PRO_5040354643" evidence="3">
    <location>
        <begin position="30"/>
        <end position="535"/>
    </location>
</feature>
<comment type="caution">
    <text evidence="4">The sequence shown here is derived from an EMBL/GenBank/DDBJ whole genome shotgun (WGS) entry which is preliminary data.</text>
</comment>
<keyword evidence="2" id="KW-0472">Membrane</keyword>
<keyword evidence="3" id="KW-0732">Signal</keyword>
<sequence>MAAILRFLCTVLPLFSLLALDSVIPTSSAFVVMQGYSLEEYEEAKCLDGSPGMYYYAPAASVASSNRWYIEMQGGGWCHSVVKCTERSKTSWGTTAHDNPTLRRAQPFFNDDPAINPLMHDWNKVFFRYCDGFSFSGTIAEPLIGDGGTELHLRGFDILQAGMADLFAKWNMDLATDVVIGGCSAGGLSSLLHCDRWADFLPHAKVACAPESGFFLDYNQTDRLTYGDLMRDGMELHHPVLPTSCTEQENDTSRCVYAEHVSRHIQTPIFVMQSLYDNWVRGAVSLSNGNVAAIETFGALVKDTVLHITKNQSVVSDQNGVFLLSCEFHCGGNDIEIDGLNKPEALKLWYEQQDMTNVYLQEETYQCEGCCLAPSPTGVPTVPPTSQTPTTSPTASPSQSPTSSTRPSQVPSTAPSLHPSGMPSGSFSVDPSSVPSRSPTGMPIGASNPPIGKPSQSSSPGVTPVSILPSQSPSATPSGQNLRAGDSDLAGHTDETPKRKSIVFPLLVSTLCYLVVLAVGALLFFANKKASSENL</sequence>
<keyword evidence="2" id="KW-0812">Transmembrane</keyword>
<dbReference type="Proteomes" id="UP001153069">
    <property type="component" value="Unassembled WGS sequence"/>
</dbReference>
<feature type="signal peptide" evidence="3">
    <location>
        <begin position="1"/>
        <end position="29"/>
    </location>
</feature>
<feature type="compositionally biased region" description="Basic and acidic residues" evidence="1">
    <location>
        <begin position="485"/>
        <end position="495"/>
    </location>
</feature>
<proteinExistence type="predicted"/>
<feature type="region of interest" description="Disordered" evidence="1">
    <location>
        <begin position="378"/>
        <end position="495"/>
    </location>
</feature>
<dbReference type="GO" id="GO:0016787">
    <property type="term" value="F:hydrolase activity"/>
    <property type="evidence" value="ECO:0007669"/>
    <property type="project" value="InterPro"/>
</dbReference>
<feature type="transmembrane region" description="Helical" evidence="2">
    <location>
        <begin position="502"/>
        <end position="526"/>
    </location>
</feature>
<organism evidence="4 5">
    <name type="scientific">Seminavis robusta</name>
    <dbReference type="NCBI Taxonomy" id="568900"/>
    <lineage>
        <taxon>Eukaryota</taxon>
        <taxon>Sar</taxon>
        <taxon>Stramenopiles</taxon>
        <taxon>Ochrophyta</taxon>
        <taxon>Bacillariophyta</taxon>
        <taxon>Bacillariophyceae</taxon>
        <taxon>Bacillariophycidae</taxon>
        <taxon>Naviculales</taxon>
        <taxon>Naviculaceae</taxon>
        <taxon>Seminavis</taxon>
    </lineage>
</organism>
<name>A0A9N8DCA5_9STRA</name>
<accession>A0A9N8DCA5</accession>
<dbReference type="AlphaFoldDB" id="A0A9N8DCA5"/>
<dbReference type="OrthoDB" id="2015280at2759"/>
<evidence type="ECO:0000256" key="1">
    <source>
        <dbReference type="SAM" id="MobiDB-lite"/>
    </source>
</evidence>
<feature type="compositionally biased region" description="Low complexity" evidence="1">
    <location>
        <begin position="378"/>
        <end position="413"/>
    </location>
</feature>
<dbReference type="InterPro" id="IPR029058">
    <property type="entry name" value="AB_hydrolase_fold"/>
</dbReference>
<gene>
    <name evidence="4" type="ORF">SEMRO_78_G042470.1</name>
</gene>
<evidence type="ECO:0000313" key="4">
    <source>
        <dbReference type="EMBL" id="CAB9500212.1"/>
    </source>
</evidence>
<dbReference type="EMBL" id="CAICTM010000077">
    <property type="protein sequence ID" value="CAB9500212.1"/>
    <property type="molecule type" value="Genomic_DNA"/>
</dbReference>
<evidence type="ECO:0000256" key="3">
    <source>
        <dbReference type="SAM" id="SignalP"/>
    </source>
</evidence>
<reference evidence="4" key="1">
    <citation type="submission" date="2020-06" db="EMBL/GenBank/DDBJ databases">
        <authorList>
            <consortium name="Plant Systems Biology data submission"/>
        </authorList>
    </citation>
    <scope>NUCLEOTIDE SEQUENCE</scope>
    <source>
        <strain evidence="4">D6</strain>
    </source>
</reference>
<feature type="compositionally biased region" description="Low complexity" evidence="1">
    <location>
        <begin position="423"/>
        <end position="439"/>
    </location>
</feature>
<evidence type="ECO:0000313" key="5">
    <source>
        <dbReference type="Proteomes" id="UP001153069"/>
    </source>
</evidence>
<dbReference type="Pfam" id="PF03283">
    <property type="entry name" value="PAE"/>
    <property type="match status" value="1"/>
</dbReference>
<feature type="compositionally biased region" description="Polar residues" evidence="1">
    <location>
        <begin position="468"/>
        <end position="481"/>
    </location>
</feature>
<keyword evidence="5" id="KW-1185">Reference proteome</keyword>